<keyword evidence="2" id="KW-1185">Reference proteome</keyword>
<dbReference type="Proteomes" id="UP001231649">
    <property type="component" value="Chromosome 31"/>
</dbReference>
<sequence>MLYNLSVTLKKIMFVFFVLFFAAISPDVYTEAQRTFLSNKCSTREFTCGDGSCVKNSALCNGNYDCSDGKDELDCTRDTSLNIGSIKLLVNDVLLGDPKPSVVTPYLNKGNPGSSFLAPASANSLFGQFHTALNTYEKNSELRENKWQCPDGTRIFVKQKCDGTVDCPDRSDETHALCRKTECPPEMFRCTYGGCVYGLAPCDDVIDCADQSDELLPRCRKGADKLQNQFICRDGSAIPLSDHCDGKRDCPDGTDETVRACAAKTCAPKQFQCAYGACVDQGSDCNEKLDCVDGSDESEALCNRPLPTNSTNSTSLIQSGKCILPPYPEDGTYVSNYPNATPGQSFASLNLNVTCNPGYGFSETGVIFCQDGIWSHPVPECVRMCKLENDPSVHYYCLITNSIDDHRECNLYEPSGTVVKPECNSPNYYPPVPLFLMECIDGRWTNPAICIPECGRVTPDGEPLIIDGRQAMRGELPWHVGIYRKTVEIYLQICGGSIITNDVVISAAHCFWNDVTKQLPASMFAVAVGKIYRSWDNDKDEDVQRSEVKEIKIPVRFQGSATNFQDDIAVLKLETPFVYKTYIRPVCLNFDITFDARQLQPENLGKVAGWGLTAEDGQPAQVLKVIELPYVEVKQCLKSSPLSFREYITSDKICCYRVGTALCRGDSGGGLAFLESDRYYLRGIVSTAPNNDHLCNSNRLTTFTHIIKHEHFLKMSLQDDETWL</sequence>
<reference evidence="1" key="1">
    <citation type="submission" date="2023-03" db="EMBL/GenBank/DDBJ databases">
        <title>Chromosome-level genomes of two armyworms, Mythimna separata and Mythimna loreyi, provide insights into the biosynthesis and reception of sex pheromones.</title>
        <authorList>
            <person name="Zhao H."/>
        </authorList>
    </citation>
    <scope>NUCLEOTIDE SEQUENCE</scope>
    <source>
        <strain evidence="1">BeijingLab</strain>
    </source>
</reference>
<protein>
    <submittedName>
        <fullName evidence="1">Uncharacterized protein</fullName>
    </submittedName>
</protein>
<accession>A0ACC2Q102</accession>
<proteinExistence type="predicted"/>
<dbReference type="EMBL" id="CM056807">
    <property type="protein sequence ID" value="KAJ8705493.1"/>
    <property type="molecule type" value="Genomic_DNA"/>
</dbReference>
<gene>
    <name evidence="1" type="ORF">PYW08_012539</name>
</gene>
<organism evidence="1 2">
    <name type="scientific">Mythimna loreyi</name>
    <dbReference type="NCBI Taxonomy" id="667449"/>
    <lineage>
        <taxon>Eukaryota</taxon>
        <taxon>Metazoa</taxon>
        <taxon>Ecdysozoa</taxon>
        <taxon>Arthropoda</taxon>
        <taxon>Hexapoda</taxon>
        <taxon>Insecta</taxon>
        <taxon>Pterygota</taxon>
        <taxon>Neoptera</taxon>
        <taxon>Endopterygota</taxon>
        <taxon>Lepidoptera</taxon>
        <taxon>Glossata</taxon>
        <taxon>Ditrysia</taxon>
        <taxon>Noctuoidea</taxon>
        <taxon>Noctuidae</taxon>
        <taxon>Noctuinae</taxon>
        <taxon>Hadenini</taxon>
        <taxon>Mythimna</taxon>
    </lineage>
</organism>
<name>A0ACC2Q102_9NEOP</name>
<comment type="caution">
    <text evidence="1">The sequence shown here is derived from an EMBL/GenBank/DDBJ whole genome shotgun (WGS) entry which is preliminary data.</text>
</comment>
<evidence type="ECO:0000313" key="1">
    <source>
        <dbReference type="EMBL" id="KAJ8705493.1"/>
    </source>
</evidence>
<evidence type="ECO:0000313" key="2">
    <source>
        <dbReference type="Proteomes" id="UP001231649"/>
    </source>
</evidence>